<dbReference type="GO" id="GO:0032259">
    <property type="term" value="P:methylation"/>
    <property type="evidence" value="ECO:0007669"/>
    <property type="project" value="UniProtKB-KW"/>
</dbReference>
<dbReference type="EMBL" id="LNYP01000031">
    <property type="protein sequence ID" value="KTD37324.1"/>
    <property type="molecule type" value="Genomic_DNA"/>
</dbReference>
<gene>
    <name evidence="1" type="ORF">Loak_2460</name>
</gene>
<evidence type="ECO:0000313" key="1">
    <source>
        <dbReference type="EMBL" id="KTD37324.1"/>
    </source>
</evidence>
<comment type="caution">
    <text evidence="1">The sequence shown here is derived from an EMBL/GenBank/DDBJ whole genome shotgun (WGS) entry which is preliminary data.</text>
</comment>
<proteinExistence type="predicted"/>
<organism evidence="1 2">
    <name type="scientific">Legionella oakridgensis</name>
    <dbReference type="NCBI Taxonomy" id="29423"/>
    <lineage>
        <taxon>Bacteria</taxon>
        <taxon>Pseudomonadati</taxon>
        <taxon>Pseudomonadota</taxon>
        <taxon>Gammaproteobacteria</taxon>
        <taxon>Legionellales</taxon>
        <taxon>Legionellaceae</taxon>
        <taxon>Legionella</taxon>
    </lineage>
</organism>
<reference evidence="1 2" key="1">
    <citation type="submission" date="2015-11" db="EMBL/GenBank/DDBJ databases">
        <title>Genomic analysis of 38 Legionella species identifies large and diverse effector repertoires.</title>
        <authorList>
            <person name="Burstein D."/>
            <person name="Amaro F."/>
            <person name="Zusman T."/>
            <person name="Lifshitz Z."/>
            <person name="Cohen O."/>
            <person name="Gilbert J.A."/>
            <person name="Pupko T."/>
            <person name="Shuman H.A."/>
            <person name="Segal G."/>
        </authorList>
    </citation>
    <scope>NUCLEOTIDE SEQUENCE [LARGE SCALE GENOMIC DNA]</scope>
    <source>
        <strain evidence="1 2">Oak Ridge-10</strain>
    </source>
</reference>
<dbReference type="AlphaFoldDB" id="A0A0W0WYD9"/>
<dbReference type="PATRIC" id="fig|29423.5.peg.2584"/>
<name>A0A0W0WYD9_9GAMM</name>
<evidence type="ECO:0000313" key="2">
    <source>
        <dbReference type="Proteomes" id="UP000054858"/>
    </source>
</evidence>
<dbReference type="Proteomes" id="UP000054858">
    <property type="component" value="Unassembled WGS sequence"/>
</dbReference>
<keyword evidence="1" id="KW-0808">Transferase</keyword>
<sequence length="77" mass="9038">MLGRTLQKVLAFLMKKCHGTEPIALKINDTFYDEYLMVLDFNEEPMKKLDTYLSLCTEVYDLSKPNASQEAYLFYRS</sequence>
<dbReference type="GO" id="GO:0008168">
    <property type="term" value="F:methyltransferase activity"/>
    <property type="evidence" value="ECO:0007669"/>
    <property type="project" value="UniProtKB-KW"/>
</dbReference>
<accession>A0A0W0WYD9</accession>
<keyword evidence="1" id="KW-0489">Methyltransferase</keyword>
<protein>
    <submittedName>
        <fullName evidence="1">Methyltransferase, ubiE/COQ5 family</fullName>
    </submittedName>
</protein>